<dbReference type="PANTHER" id="PTHR40866">
    <property type="entry name" value="BED-TYPE DOMAIN-CONTAINING PROTEIN"/>
    <property type="match status" value="1"/>
</dbReference>
<evidence type="ECO:0000313" key="1">
    <source>
        <dbReference type="EMBL" id="OWZ07261.1"/>
    </source>
</evidence>
<dbReference type="InterPro" id="IPR012337">
    <property type="entry name" value="RNaseH-like_sf"/>
</dbReference>
<protein>
    <submittedName>
        <fullName evidence="1">Uncharacterized protein</fullName>
    </submittedName>
</protein>
<sequence>MAVENVIAANMPPEFGCMFDGWQCLSEHYVAFITMHWRNDEMNYDLLALAPFDEADQLAESHFSFLRIFYRYLTKSRKFLLGDNCATNQSIAIHLGVPLVRCASNRFNLASYLFLSKHEDLVTAVATLMTALWTVNNSAELRQHTQLAPLRANTTRWSSTFTMLERYVRIRDAIKRLDAVYDLIPKPAMRRCIVALFETLKIFNSV</sequence>
<dbReference type="OrthoDB" id="125813at2759"/>
<dbReference type="EMBL" id="NBNE01003608">
    <property type="protein sequence ID" value="OWZ07261.1"/>
    <property type="molecule type" value="Genomic_DNA"/>
</dbReference>
<gene>
    <name evidence="1" type="ORF">PHMEG_00020363</name>
</gene>
<reference evidence="2" key="1">
    <citation type="submission" date="2017-03" db="EMBL/GenBank/DDBJ databases">
        <title>Phytopthora megakarya and P. palmivora, two closely related causual agents of cacao black pod achieved similar genome size and gene model numbers by different mechanisms.</title>
        <authorList>
            <person name="Ali S."/>
            <person name="Shao J."/>
            <person name="Larry D.J."/>
            <person name="Kronmiller B."/>
            <person name="Shen D."/>
            <person name="Strem M.D."/>
            <person name="Melnick R.L."/>
            <person name="Guiltinan M.J."/>
            <person name="Tyler B.M."/>
            <person name="Meinhardt L.W."/>
            <person name="Bailey B.A."/>
        </authorList>
    </citation>
    <scope>NUCLEOTIDE SEQUENCE [LARGE SCALE GENOMIC DNA]</scope>
    <source>
        <strain evidence="2">zdho120</strain>
    </source>
</reference>
<evidence type="ECO:0000313" key="2">
    <source>
        <dbReference type="Proteomes" id="UP000198211"/>
    </source>
</evidence>
<comment type="caution">
    <text evidence="1">The sequence shown here is derived from an EMBL/GenBank/DDBJ whole genome shotgun (WGS) entry which is preliminary data.</text>
</comment>
<dbReference type="SUPFAM" id="SSF53098">
    <property type="entry name" value="Ribonuclease H-like"/>
    <property type="match status" value="1"/>
</dbReference>
<organism evidence="1 2">
    <name type="scientific">Phytophthora megakarya</name>
    <dbReference type="NCBI Taxonomy" id="4795"/>
    <lineage>
        <taxon>Eukaryota</taxon>
        <taxon>Sar</taxon>
        <taxon>Stramenopiles</taxon>
        <taxon>Oomycota</taxon>
        <taxon>Peronosporomycetes</taxon>
        <taxon>Peronosporales</taxon>
        <taxon>Peronosporaceae</taxon>
        <taxon>Phytophthora</taxon>
    </lineage>
</organism>
<dbReference type="Proteomes" id="UP000198211">
    <property type="component" value="Unassembled WGS sequence"/>
</dbReference>
<dbReference type="PANTHER" id="PTHR40866:SF1">
    <property type="entry name" value="BED-TYPE DOMAIN-CONTAINING PROTEIN"/>
    <property type="match status" value="1"/>
</dbReference>
<accession>A0A225VNZ0</accession>
<name>A0A225VNZ0_9STRA</name>
<proteinExistence type="predicted"/>
<keyword evidence="2" id="KW-1185">Reference proteome</keyword>
<dbReference type="AlphaFoldDB" id="A0A225VNZ0"/>